<dbReference type="Proteomes" id="UP000270471">
    <property type="component" value="Unassembled WGS sequence"/>
</dbReference>
<evidence type="ECO:0000313" key="3">
    <source>
        <dbReference type="Proteomes" id="UP000270471"/>
    </source>
</evidence>
<accession>A0A3M0I362</accession>
<dbReference type="RefSeq" id="WP_121891888.1">
    <property type="nucleotide sequence ID" value="NZ_PENI01000017.1"/>
</dbReference>
<gene>
    <name evidence="2" type="ORF">CTZ28_24550</name>
</gene>
<feature type="domain" description="EF-hand" evidence="1">
    <location>
        <begin position="54"/>
        <end position="89"/>
    </location>
</feature>
<reference evidence="2 3" key="1">
    <citation type="submission" date="2017-11" db="EMBL/GenBank/DDBJ databases">
        <title>Draft genome of actinobacteria isolated from guarana (Paullinia cupana (Mart.) Ducke.</title>
        <authorList>
            <person name="Siqueira K.A."/>
            <person name="Liotti R.G."/>
            <person name="Mendes T.A.O."/>
            <person name="Soares M.A."/>
        </authorList>
    </citation>
    <scope>NUCLEOTIDE SEQUENCE [LARGE SCALE GENOMIC DNA]</scope>
    <source>
        <strain evidence="2 3">193</strain>
    </source>
</reference>
<dbReference type="EMBL" id="PENI01000017">
    <property type="protein sequence ID" value="RMB83194.1"/>
    <property type="molecule type" value="Genomic_DNA"/>
</dbReference>
<dbReference type="PROSITE" id="PS00018">
    <property type="entry name" value="EF_HAND_1"/>
    <property type="match status" value="3"/>
</dbReference>
<keyword evidence="3" id="KW-1185">Reference proteome</keyword>
<dbReference type="InterPro" id="IPR002048">
    <property type="entry name" value="EF_hand_dom"/>
</dbReference>
<dbReference type="InterPro" id="IPR011992">
    <property type="entry name" value="EF-hand-dom_pair"/>
</dbReference>
<dbReference type="Gene3D" id="1.10.238.10">
    <property type="entry name" value="EF-hand"/>
    <property type="match status" value="1"/>
</dbReference>
<dbReference type="SUPFAM" id="SSF47473">
    <property type="entry name" value="EF-hand"/>
    <property type="match status" value="1"/>
</dbReference>
<dbReference type="GO" id="GO:0005509">
    <property type="term" value="F:calcium ion binding"/>
    <property type="evidence" value="ECO:0007669"/>
    <property type="project" value="InterPro"/>
</dbReference>
<feature type="domain" description="EF-hand" evidence="1">
    <location>
        <begin position="4"/>
        <end position="39"/>
    </location>
</feature>
<evidence type="ECO:0000259" key="1">
    <source>
        <dbReference type="PROSITE" id="PS50222"/>
    </source>
</evidence>
<evidence type="ECO:0000313" key="2">
    <source>
        <dbReference type="EMBL" id="RMB83194.1"/>
    </source>
</evidence>
<dbReference type="Pfam" id="PF13202">
    <property type="entry name" value="EF-hand_5"/>
    <property type="match status" value="2"/>
</dbReference>
<comment type="caution">
    <text evidence="2">The sequence shown here is derived from an EMBL/GenBank/DDBJ whole genome shotgun (WGS) entry which is preliminary data.</text>
</comment>
<organism evidence="2 3">
    <name type="scientific">Streptomyces shenzhenensis</name>
    <dbReference type="NCBI Taxonomy" id="943815"/>
    <lineage>
        <taxon>Bacteria</taxon>
        <taxon>Bacillati</taxon>
        <taxon>Actinomycetota</taxon>
        <taxon>Actinomycetes</taxon>
        <taxon>Kitasatosporales</taxon>
        <taxon>Streptomycetaceae</taxon>
        <taxon>Streptomyces</taxon>
    </lineage>
</organism>
<dbReference type="PROSITE" id="PS50222">
    <property type="entry name" value="EF_HAND_2"/>
    <property type="match status" value="2"/>
</dbReference>
<name>A0A3M0I362_9ACTN</name>
<protein>
    <submittedName>
        <fullName evidence="2">Calcium-binding protein</fullName>
    </submittedName>
</protein>
<sequence length="183" mass="19159">MRAEATQRVALVFSLLDANGNGVLEAEDFTLMGDRVAAAAPRAGQPAKDAMRAAFDRYWTTLLTELDANGDGVISFEEYTACVLSPERFDATITAFAGALAALGDPDDDGLIERPDFMALMTAIGFERAGIDALFDAFGPTADDLVPVPTWVEGIRDYYAPDKAGIPGDHLVTGAGAGTGPAA</sequence>
<dbReference type="InterPro" id="IPR018247">
    <property type="entry name" value="EF_Hand_1_Ca_BS"/>
</dbReference>
<proteinExistence type="predicted"/>
<dbReference type="OrthoDB" id="3530529at2"/>
<dbReference type="AlphaFoldDB" id="A0A3M0I362"/>
<dbReference type="SMART" id="SM00054">
    <property type="entry name" value="EFh"/>
    <property type="match status" value="3"/>
</dbReference>